<organism evidence="1 2">
    <name type="scientific">Stylosanthes scabra</name>
    <dbReference type="NCBI Taxonomy" id="79078"/>
    <lineage>
        <taxon>Eukaryota</taxon>
        <taxon>Viridiplantae</taxon>
        <taxon>Streptophyta</taxon>
        <taxon>Embryophyta</taxon>
        <taxon>Tracheophyta</taxon>
        <taxon>Spermatophyta</taxon>
        <taxon>Magnoliopsida</taxon>
        <taxon>eudicotyledons</taxon>
        <taxon>Gunneridae</taxon>
        <taxon>Pentapetalae</taxon>
        <taxon>rosids</taxon>
        <taxon>fabids</taxon>
        <taxon>Fabales</taxon>
        <taxon>Fabaceae</taxon>
        <taxon>Papilionoideae</taxon>
        <taxon>50 kb inversion clade</taxon>
        <taxon>dalbergioids sensu lato</taxon>
        <taxon>Dalbergieae</taxon>
        <taxon>Pterocarpus clade</taxon>
        <taxon>Stylosanthes</taxon>
    </lineage>
</organism>
<keyword evidence="2" id="KW-1185">Reference proteome</keyword>
<name>A0ABU6Z9Z9_9FABA</name>
<comment type="caution">
    <text evidence="1">The sequence shown here is derived from an EMBL/GenBank/DDBJ whole genome shotgun (WGS) entry which is preliminary data.</text>
</comment>
<gene>
    <name evidence="1" type="ORF">PIB30_029462</name>
</gene>
<evidence type="ECO:0000313" key="2">
    <source>
        <dbReference type="Proteomes" id="UP001341840"/>
    </source>
</evidence>
<reference evidence="1 2" key="1">
    <citation type="journal article" date="2023" name="Plants (Basel)">
        <title>Bridging the Gap: Combining Genomics and Transcriptomics Approaches to Understand Stylosanthes scabra, an Orphan Legume from the Brazilian Caatinga.</title>
        <authorList>
            <person name="Ferreira-Neto J.R.C."/>
            <person name="da Silva M.D."/>
            <person name="Binneck E."/>
            <person name="de Melo N.F."/>
            <person name="da Silva R.H."/>
            <person name="de Melo A.L.T.M."/>
            <person name="Pandolfi V."/>
            <person name="Bustamante F.O."/>
            <person name="Brasileiro-Vidal A.C."/>
            <person name="Benko-Iseppon A.M."/>
        </authorList>
    </citation>
    <scope>NUCLEOTIDE SEQUENCE [LARGE SCALE GENOMIC DNA]</scope>
    <source>
        <tissue evidence="1">Leaves</tissue>
    </source>
</reference>
<dbReference type="Proteomes" id="UP001341840">
    <property type="component" value="Unassembled WGS sequence"/>
</dbReference>
<proteinExistence type="predicted"/>
<sequence length="95" mass="10773">MGCVNRLHTEFSSHREILHHGDGRSRRVHFDQLEQTLGSSMAVDMLGCMTTQKPEVLSQSSSMLNYGYGEHPKTSCFIHCHHITEASSSFRFDAF</sequence>
<dbReference type="EMBL" id="JASCZI010271980">
    <property type="protein sequence ID" value="MED6218752.1"/>
    <property type="molecule type" value="Genomic_DNA"/>
</dbReference>
<evidence type="ECO:0000313" key="1">
    <source>
        <dbReference type="EMBL" id="MED6218752.1"/>
    </source>
</evidence>
<accession>A0ABU6Z9Z9</accession>
<protein>
    <submittedName>
        <fullName evidence="1">Uncharacterized protein</fullName>
    </submittedName>
</protein>